<protein>
    <submittedName>
        <fullName evidence="1">Uncharacterized protein</fullName>
    </submittedName>
</protein>
<sequence>MEHEVNSMRKISCINFNTNTNMCYSKMSYTCKKHDHGVGAWLCRGVAGIFFASLDWFSCVHIQTTDALEVEDDDSTALPLIPKSHIEISESITEIS</sequence>
<reference evidence="1 2" key="1">
    <citation type="journal article" date="2022" name="DNA Res.">
        <title>Chromosomal-level genome assembly of the orchid tree Bauhinia variegata (Leguminosae; Cercidoideae) supports the allotetraploid origin hypothesis of Bauhinia.</title>
        <authorList>
            <person name="Zhong Y."/>
            <person name="Chen Y."/>
            <person name="Zheng D."/>
            <person name="Pang J."/>
            <person name="Liu Y."/>
            <person name="Luo S."/>
            <person name="Meng S."/>
            <person name="Qian L."/>
            <person name="Wei D."/>
            <person name="Dai S."/>
            <person name="Zhou R."/>
        </authorList>
    </citation>
    <scope>NUCLEOTIDE SEQUENCE [LARGE SCALE GENOMIC DNA]</scope>
    <source>
        <strain evidence="1">BV-YZ2020</strain>
    </source>
</reference>
<organism evidence="1 2">
    <name type="scientific">Bauhinia variegata</name>
    <name type="common">Purple orchid tree</name>
    <name type="synonym">Phanera variegata</name>
    <dbReference type="NCBI Taxonomy" id="167791"/>
    <lineage>
        <taxon>Eukaryota</taxon>
        <taxon>Viridiplantae</taxon>
        <taxon>Streptophyta</taxon>
        <taxon>Embryophyta</taxon>
        <taxon>Tracheophyta</taxon>
        <taxon>Spermatophyta</taxon>
        <taxon>Magnoliopsida</taxon>
        <taxon>eudicotyledons</taxon>
        <taxon>Gunneridae</taxon>
        <taxon>Pentapetalae</taxon>
        <taxon>rosids</taxon>
        <taxon>fabids</taxon>
        <taxon>Fabales</taxon>
        <taxon>Fabaceae</taxon>
        <taxon>Cercidoideae</taxon>
        <taxon>Cercideae</taxon>
        <taxon>Bauhiniinae</taxon>
        <taxon>Bauhinia</taxon>
    </lineage>
</organism>
<keyword evidence="2" id="KW-1185">Reference proteome</keyword>
<proteinExistence type="predicted"/>
<gene>
    <name evidence="1" type="ORF">L6164_019795</name>
</gene>
<evidence type="ECO:0000313" key="1">
    <source>
        <dbReference type="EMBL" id="KAI4327319.1"/>
    </source>
</evidence>
<accession>A0ACB9MUY9</accession>
<dbReference type="EMBL" id="CM039433">
    <property type="protein sequence ID" value="KAI4327319.1"/>
    <property type="molecule type" value="Genomic_DNA"/>
</dbReference>
<comment type="caution">
    <text evidence="1">The sequence shown here is derived from an EMBL/GenBank/DDBJ whole genome shotgun (WGS) entry which is preliminary data.</text>
</comment>
<name>A0ACB9MUY9_BAUVA</name>
<dbReference type="Proteomes" id="UP000828941">
    <property type="component" value="Chromosome 8"/>
</dbReference>
<evidence type="ECO:0000313" key="2">
    <source>
        <dbReference type="Proteomes" id="UP000828941"/>
    </source>
</evidence>